<proteinExistence type="predicted"/>
<evidence type="ECO:0000313" key="1">
    <source>
        <dbReference type="EMBL" id="QCQ84776.1"/>
    </source>
</evidence>
<name>A0A4P8PLK5_9VIRU</name>
<dbReference type="Proteomes" id="UP000324825">
    <property type="component" value="Segment"/>
</dbReference>
<dbReference type="EMBL" id="MK249165">
    <property type="protein sequence ID" value="QCQ84776.1"/>
    <property type="molecule type" value="Genomic_DNA"/>
</dbReference>
<dbReference type="InterPro" id="IPR014131">
    <property type="entry name" value="Chlamydia_phage_Vp3"/>
</dbReference>
<sequence>MFTVPFVRNPYNYDAVEVSDATGLRCEDISRAVQDQRDEVDINTIVRRFGLTGQLPDAVRAPEFGDFTGAMDYQSSLNAIRAAQDSFMEMPAELRTRLDNDPQQFLEFVADPKNVDELKKYNLVRSDGPVPVISPLPSPVNPTP</sequence>
<accession>A0A4P8PLK5</accession>
<reference evidence="1" key="1">
    <citation type="submission" date="2018-12" db="EMBL/GenBank/DDBJ databases">
        <title>Singled stranded DNA viruses identified in blackflies (Austrosimulium ungulatum) sampled in New Zealand.</title>
        <authorList>
            <person name="Kraberger S."/>
            <person name="Fontenele R.S."/>
            <person name="Schmidlin K."/>
            <person name="Walters M."/>
            <person name="Varsani A."/>
        </authorList>
    </citation>
    <scope>NUCLEOTIDE SEQUENCE [LARGE SCALE GENOMIC DNA]</scope>
    <source>
        <strain evidence="1">080</strain>
    </source>
</reference>
<dbReference type="Pfam" id="PF09675">
    <property type="entry name" value="Chlamy_scaf"/>
    <property type="match status" value="1"/>
</dbReference>
<protein>
    <submittedName>
        <fullName evidence="1">Internal scaffolding protein</fullName>
    </submittedName>
</protein>
<organism evidence="1">
    <name type="scientific">Blackfly microvirus SF02</name>
    <dbReference type="NCBI Taxonomy" id="2576452"/>
    <lineage>
        <taxon>Viruses</taxon>
        <taxon>Monodnaviria</taxon>
        <taxon>Sangervirae</taxon>
        <taxon>Phixviricota</taxon>
        <taxon>Malgrandaviricetes</taxon>
        <taxon>Petitvirales</taxon>
        <taxon>Microviridae</taxon>
        <taxon>Microvirus</taxon>
    </lineage>
</organism>